<dbReference type="PROSITE" id="PS00447">
    <property type="entry name" value="DNA_POLYMERASE_A"/>
    <property type="match status" value="1"/>
</dbReference>
<dbReference type="Pfam" id="PF02739">
    <property type="entry name" value="5_3_exonuc_N"/>
    <property type="match status" value="1"/>
</dbReference>
<dbReference type="InterPro" id="IPR036397">
    <property type="entry name" value="RNaseH_sf"/>
</dbReference>
<dbReference type="Proteomes" id="UP000677913">
    <property type="component" value="Unassembled WGS sequence"/>
</dbReference>
<keyword evidence="13 17" id="KW-0234">DNA repair</keyword>
<dbReference type="PANTHER" id="PTHR10133:SF27">
    <property type="entry name" value="DNA POLYMERASE NU"/>
    <property type="match status" value="1"/>
</dbReference>
<evidence type="ECO:0000259" key="20">
    <source>
        <dbReference type="SMART" id="SM00482"/>
    </source>
</evidence>
<evidence type="ECO:0000256" key="14">
    <source>
        <dbReference type="ARBA" id="ARBA00049244"/>
    </source>
</evidence>
<evidence type="ECO:0000259" key="19">
    <source>
        <dbReference type="SMART" id="SM00475"/>
    </source>
</evidence>
<dbReference type="FunFam" id="3.40.50.1010:FF:000001">
    <property type="entry name" value="DNA polymerase I"/>
    <property type="match status" value="1"/>
</dbReference>
<dbReference type="InterPro" id="IPR018320">
    <property type="entry name" value="DNA_polymerase_1"/>
</dbReference>
<evidence type="ECO:0000256" key="9">
    <source>
        <dbReference type="ARBA" id="ARBA00022801"/>
    </source>
</evidence>
<dbReference type="GO" id="GO:0003887">
    <property type="term" value="F:DNA-directed DNA polymerase activity"/>
    <property type="evidence" value="ECO:0007669"/>
    <property type="project" value="UniProtKB-UniRule"/>
</dbReference>
<comment type="catalytic activity">
    <reaction evidence="14 17">
        <text>DNA(n) + a 2'-deoxyribonucleoside 5'-triphosphate = DNA(n+1) + diphosphate</text>
        <dbReference type="Rhea" id="RHEA:22508"/>
        <dbReference type="Rhea" id="RHEA-COMP:17339"/>
        <dbReference type="Rhea" id="RHEA-COMP:17340"/>
        <dbReference type="ChEBI" id="CHEBI:33019"/>
        <dbReference type="ChEBI" id="CHEBI:61560"/>
        <dbReference type="ChEBI" id="CHEBI:173112"/>
        <dbReference type="EC" id="2.7.7.7"/>
    </reaction>
</comment>
<accession>A0A8J7WI92</accession>
<dbReference type="FunFam" id="1.10.150.20:FF:000002">
    <property type="entry name" value="DNA polymerase I"/>
    <property type="match status" value="1"/>
</dbReference>
<dbReference type="AlphaFoldDB" id="A0A8J7WI92"/>
<dbReference type="CDD" id="cd09898">
    <property type="entry name" value="H3TH_53EXO"/>
    <property type="match status" value="1"/>
</dbReference>
<feature type="domain" description="5'-3' exonuclease" evidence="19">
    <location>
        <begin position="44"/>
        <end position="305"/>
    </location>
</feature>
<dbReference type="InterPro" id="IPR002562">
    <property type="entry name" value="3'-5'_exonuclease_dom"/>
</dbReference>
<dbReference type="FunFam" id="1.10.150.20:FF:000003">
    <property type="entry name" value="DNA polymerase I"/>
    <property type="match status" value="1"/>
</dbReference>
<dbReference type="PANTHER" id="PTHR10133">
    <property type="entry name" value="DNA POLYMERASE I"/>
    <property type="match status" value="1"/>
</dbReference>
<dbReference type="FunFam" id="1.20.1060.10:FF:000001">
    <property type="entry name" value="DNA polymerase I"/>
    <property type="match status" value="1"/>
</dbReference>
<protein>
    <recommendedName>
        <fullName evidence="3 16">DNA polymerase I</fullName>
        <ecNumber evidence="2 16">2.7.7.7</ecNumber>
    </recommendedName>
</protein>
<dbReference type="SUPFAM" id="SSF88723">
    <property type="entry name" value="PIN domain-like"/>
    <property type="match status" value="1"/>
</dbReference>
<dbReference type="SMART" id="SM00474">
    <property type="entry name" value="35EXOc"/>
    <property type="match status" value="1"/>
</dbReference>
<keyword evidence="6 17" id="KW-0235">DNA replication</keyword>
<keyword evidence="22" id="KW-1185">Reference proteome</keyword>
<dbReference type="EMBL" id="JAGSXH010000014">
    <property type="protein sequence ID" value="MBS2962681.1"/>
    <property type="molecule type" value="Genomic_DNA"/>
</dbReference>
<comment type="caution">
    <text evidence="21">The sequence shown here is derived from an EMBL/GenBank/DDBJ whole genome shotgun (WGS) entry which is preliminary data.</text>
</comment>
<dbReference type="SMART" id="SM00279">
    <property type="entry name" value="HhH2"/>
    <property type="match status" value="1"/>
</dbReference>
<organism evidence="21 22">
    <name type="scientific">Actinocrinis puniceicyclus</name>
    <dbReference type="NCBI Taxonomy" id="977794"/>
    <lineage>
        <taxon>Bacteria</taxon>
        <taxon>Bacillati</taxon>
        <taxon>Actinomycetota</taxon>
        <taxon>Actinomycetes</taxon>
        <taxon>Catenulisporales</taxon>
        <taxon>Actinospicaceae</taxon>
        <taxon>Actinocrinis</taxon>
    </lineage>
</organism>
<dbReference type="Pfam" id="PF22619">
    <property type="entry name" value="DNA_polI_exo1"/>
    <property type="match status" value="1"/>
</dbReference>
<dbReference type="PRINTS" id="PR00868">
    <property type="entry name" value="DNAPOLI"/>
</dbReference>
<dbReference type="NCBIfam" id="TIGR00593">
    <property type="entry name" value="pola"/>
    <property type="match status" value="1"/>
</dbReference>
<evidence type="ECO:0000256" key="8">
    <source>
        <dbReference type="ARBA" id="ARBA00022763"/>
    </source>
</evidence>
<gene>
    <name evidence="17 21" type="primary">polA</name>
    <name evidence="21" type="ORF">KGA66_06465</name>
</gene>
<keyword evidence="10" id="KW-0269">Exonuclease</keyword>
<dbReference type="InterPro" id="IPR001098">
    <property type="entry name" value="DNA-dir_DNA_pol_A_palm_dom"/>
</dbReference>
<dbReference type="Pfam" id="PF00476">
    <property type="entry name" value="DNA_pol_A"/>
    <property type="match status" value="1"/>
</dbReference>
<keyword evidence="4 17" id="KW-0808">Transferase</keyword>
<dbReference type="InterPro" id="IPR043502">
    <property type="entry name" value="DNA/RNA_pol_sf"/>
</dbReference>
<evidence type="ECO:0000256" key="1">
    <source>
        <dbReference type="ARBA" id="ARBA00007705"/>
    </source>
</evidence>
<dbReference type="Gene3D" id="1.20.1060.10">
    <property type="entry name" value="Taq DNA Polymerase, Chain T, domain 4"/>
    <property type="match status" value="1"/>
</dbReference>
<evidence type="ECO:0000256" key="16">
    <source>
        <dbReference type="NCBIfam" id="TIGR00593"/>
    </source>
</evidence>
<evidence type="ECO:0000256" key="3">
    <source>
        <dbReference type="ARBA" id="ARBA00020311"/>
    </source>
</evidence>
<dbReference type="InterPro" id="IPR008918">
    <property type="entry name" value="HhH2"/>
</dbReference>
<dbReference type="InterPro" id="IPR019760">
    <property type="entry name" value="DNA-dir_DNA_pol_A_CS"/>
</dbReference>
<dbReference type="CDD" id="cd08637">
    <property type="entry name" value="DNA_pol_A_pol_I_C"/>
    <property type="match status" value="1"/>
</dbReference>
<evidence type="ECO:0000256" key="10">
    <source>
        <dbReference type="ARBA" id="ARBA00022839"/>
    </source>
</evidence>
<evidence type="ECO:0000256" key="12">
    <source>
        <dbReference type="ARBA" id="ARBA00023125"/>
    </source>
</evidence>
<dbReference type="NCBIfam" id="NF004397">
    <property type="entry name" value="PRK05755.1"/>
    <property type="match status" value="1"/>
</dbReference>
<dbReference type="SUPFAM" id="SSF56672">
    <property type="entry name" value="DNA/RNA polymerases"/>
    <property type="match status" value="1"/>
</dbReference>
<dbReference type="InterPro" id="IPR020046">
    <property type="entry name" value="5-3_exonucl_a-hlix_arch_N"/>
</dbReference>
<keyword evidence="5 17" id="KW-0548">Nucleotidyltransferase</keyword>
<dbReference type="GO" id="GO:0006261">
    <property type="term" value="P:DNA-templated DNA replication"/>
    <property type="evidence" value="ECO:0007669"/>
    <property type="project" value="UniProtKB-UniRule"/>
</dbReference>
<proteinExistence type="inferred from homology"/>
<sequence>MSDPAHRIASVEKTGVPAGGAAVSGAIRGGAAHEGSSAAHTTSGKLLLLDGHSMAYRAFYALPAENFTISTGQATNAIYGFTSMLINVVRDEAPTHLAVAFDVSRSTLKRTELFPAYKAQRASTPAQFVGQVELLSELLAALRVPVFRMEGSEADDLIATLADRAAGEGFEVSIVSGDRDTLQLVNDRVTVLYPRKGVADLVRFTPEAVEEKYGLSPQQYPDFAALRGDPSDNLPSIPGIGEKTAAKWIREFGSLAQLVERVDEVKGKVGEALRAHLEQVRTNRLLTELDRRVPLEFEPADLVRTPGDPAAVDQLFTTLEFRALRGRVGDVFGLDAAGPAAEAAGADEPHLDTTVLLTGELAPWIAAHATGTEPLGIAVEGRWGRGAGQLTAVALAAGDAHAAFFTPDSLDPDDEAAFAALLADPARPKILHDAKGPILALAAHGFEFAGLGGDTALAAYLVQPGMRTADLSDLVRQYLGRELTAPQPDGQLALDVLGEQEEAPTGLMRAASVLIELSAKLEQELDRRAESAQVAENLLRGVELPLVLLLSRMERAGIAADREYLSDLEVGFAADVKHAVEEAHAATGVQFNLGSPKQLQEILFDQLKLPKTKKIKTGYTTDADALTWLAGQTDHPLPVILLRHRDVNRLRTTVEGLIKTVLDDGRIHTTFNQMVAATGRLSSVDPNLQNIPVRTEEGRRIRKAFVAGPGYDTLMTADYSQIEMRIMAHLSGDEGLIEAFNSGEDLHSSVAARVFGVPPKQVTADLRRKVKAVSYGLAYGQSAYGLAQNLGVSNAEATRMMEDYFARFGGIRDYLRAVVDEARKTGYTQTVLGRRRFLPDLTATNPHLRQMAERMALNAPIQGSAADIIKVAMLRVDDALRERRLKSRLLLQVHDELVLEVCDEEREDVERLVREQMGAAYQLRVPLDVSVGFGRDWQDAVH</sequence>
<evidence type="ECO:0000259" key="18">
    <source>
        <dbReference type="SMART" id="SM00474"/>
    </source>
</evidence>
<dbReference type="InterPro" id="IPR054690">
    <property type="entry name" value="DNA_polI_exonuclease"/>
</dbReference>
<dbReference type="SMART" id="SM00475">
    <property type="entry name" value="53EXOc"/>
    <property type="match status" value="1"/>
</dbReference>
<evidence type="ECO:0000256" key="6">
    <source>
        <dbReference type="ARBA" id="ARBA00022705"/>
    </source>
</evidence>
<comment type="similarity">
    <text evidence="1 17">Belongs to the DNA polymerase type-A family.</text>
</comment>
<evidence type="ECO:0000313" key="21">
    <source>
        <dbReference type="EMBL" id="MBS2962681.1"/>
    </source>
</evidence>
<dbReference type="InterPro" id="IPR029060">
    <property type="entry name" value="PIN-like_dom_sf"/>
</dbReference>
<dbReference type="GO" id="GO:0006302">
    <property type="term" value="P:double-strand break repair"/>
    <property type="evidence" value="ECO:0007669"/>
    <property type="project" value="TreeGrafter"/>
</dbReference>
<evidence type="ECO:0000256" key="2">
    <source>
        <dbReference type="ARBA" id="ARBA00012417"/>
    </source>
</evidence>
<dbReference type="Gene3D" id="3.30.70.370">
    <property type="match status" value="1"/>
</dbReference>
<dbReference type="Gene3D" id="1.10.150.20">
    <property type="entry name" value="5' to 3' exonuclease, C-terminal subdomain"/>
    <property type="match status" value="2"/>
</dbReference>
<evidence type="ECO:0000256" key="5">
    <source>
        <dbReference type="ARBA" id="ARBA00022695"/>
    </source>
</evidence>
<dbReference type="InterPro" id="IPR012337">
    <property type="entry name" value="RNaseH-like_sf"/>
</dbReference>
<feature type="domain" description="DNA-directed DNA polymerase family A palm" evidence="20">
    <location>
        <begin position="698"/>
        <end position="905"/>
    </location>
</feature>
<dbReference type="SUPFAM" id="SSF53098">
    <property type="entry name" value="Ribonuclease H-like"/>
    <property type="match status" value="1"/>
</dbReference>
<evidence type="ECO:0000256" key="11">
    <source>
        <dbReference type="ARBA" id="ARBA00022932"/>
    </source>
</evidence>
<dbReference type="SUPFAM" id="SSF47807">
    <property type="entry name" value="5' to 3' exonuclease, C-terminal subdomain"/>
    <property type="match status" value="1"/>
</dbReference>
<dbReference type="Gene3D" id="3.30.420.10">
    <property type="entry name" value="Ribonuclease H-like superfamily/Ribonuclease H"/>
    <property type="match status" value="1"/>
</dbReference>
<dbReference type="SMART" id="SM00482">
    <property type="entry name" value="POLAc"/>
    <property type="match status" value="1"/>
</dbReference>
<dbReference type="CDD" id="cd09859">
    <property type="entry name" value="PIN_53EXO"/>
    <property type="match status" value="1"/>
</dbReference>
<dbReference type="InterPro" id="IPR036279">
    <property type="entry name" value="5-3_exonuclease_C_sf"/>
</dbReference>
<evidence type="ECO:0000256" key="13">
    <source>
        <dbReference type="ARBA" id="ARBA00023204"/>
    </source>
</evidence>
<keyword evidence="11 17" id="KW-0239">DNA-directed DNA polymerase</keyword>
<comment type="function">
    <text evidence="15">In addition to polymerase activity, this DNA polymerase exhibits 3'-5' and 5'-3' exonuclease activity.</text>
</comment>
<evidence type="ECO:0000256" key="15">
    <source>
        <dbReference type="ARBA" id="ARBA00053603"/>
    </source>
</evidence>
<dbReference type="GO" id="GO:0003677">
    <property type="term" value="F:DNA binding"/>
    <property type="evidence" value="ECO:0007669"/>
    <property type="project" value="UniProtKB-UniRule"/>
</dbReference>
<dbReference type="CDD" id="cd06140">
    <property type="entry name" value="DNA_polA_I_Bacillus_like_exo"/>
    <property type="match status" value="1"/>
</dbReference>
<keyword evidence="12 17" id="KW-0238">DNA-binding</keyword>
<keyword evidence="9" id="KW-0378">Hydrolase</keyword>
<feature type="domain" description="3'-5' exonuclease" evidence="18">
    <location>
        <begin position="352"/>
        <end position="526"/>
    </location>
</feature>
<dbReference type="Gene3D" id="3.40.50.1010">
    <property type="entry name" value="5'-nuclease"/>
    <property type="match status" value="1"/>
</dbReference>
<evidence type="ECO:0000256" key="7">
    <source>
        <dbReference type="ARBA" id="ARBA00022722"/>
    </source>
</evidence>
<reference evidence="21" key="1">
    <citation type="submission" date="2021-04" db="EMBL/GenBank/DDBJ databases">
        <title>Genome based classification of Actinospica acidithermotolerans sp. nov., an actinobacterium isolated from an Indonesian hot spring.</title>
        <authorList>
            <person name="Kusuma A.B."/>
            <person name="Putra K.E."/>
            <person name="Nafisah S."/>
            <person name="Loh J."/>
            <person name="Nouioui I."/>
            <person name="Goodfellow M."/>
        </authorList>
    </citation>
    <scope>NUCLEOTIDE SEQUENCE</scope>
    <source>
        <strain evidence="21">DSM 45618</strain>
    </source>
</reference>
<dbReference type="GO" id="GO:0008409">
    <property type="term" value="F:5'-3' exonuclease activity"/>
    <property type="evidence" value="ECO:0007669"/>
    <property type="project" value="InterPro"/>
</dbReference>
<name>A0A8J7WI92_9ACTN</name>
<keyword evidence="8 17" id="KW-0227">DNA damage</keyword>
<dbReference type="InterPro" id="IPR002421">
    <property type="entry name" value="5-3_exonuclease"/>
</dbReference>
<dbReference type="Pfam" id="PF01367">
    <property type="entry name" value="5_3_exonuc"/>
    <property type="match status" value="1"/>
</dbReference>
<keyword evidence="7" id="KW-0540">Nuclease</keyword>
<evidence type="ECO:0000256" key="4">
    <source>
        <dbReference type="ARBA" id="ARBA00022679"/>
    </source>
</evidence>
<dbReference type="InterPro" id="IPR002298">
    <property type="entry name" value="DNA_polymerase_A"/>
</dbReference>
<evidence type="ECO:0000313" key="22">
    <source>
        <dbReference type="Proteomes" id="UP000677913"/>
    </source>
</evidence>
<dbReference type="GO" id="GO:0008408">
    <property type="term" value="F:3'-5' exonuclease activity"/>
    <property type="evidence" value="ECO:0007669"/>
    <property type="project" value="InterPro"/>
</dbReference>
<evidence type="ECO:0000256" key="17">
    <source>
        <dbReference type="RuleBase" id="RU004460"/>
    </source>
</evidence>
<dbReference type="InterPro" id="IPR020045">
    <property type="entry name" value="DNA_polI_H3TH"/>
</dbReference>
<dbReference type="EC" id="2.7.7.7" evidence="2 16"/>